<dbReference type="Gene3D" id="3.40.50.300">
    <property type="entry name" value="P-loop containing nucleotide triphosphate hydrolases"/>
    <property type="match status" value="1"/>
</dbReference>
<dbReference type="PANTHER" id="PTHR42939:SF3">
    <property type="entry name" value="ABC TRANSPORTER ATP-BINDING COMPONENT"/>
    <property type="match status" value="1"/>
</dbReference>
<evidence type="ECO:0000313" key="5">
    <source>
        <dbReference type="EMBL" id="SCJ37880.1"/>
    </source>
</evidence>
<evidence type="ECO:0000256" key="1">
    <source>
        <dbReference type="ARBA" id="ARBA00022448"/>
    </source>
</evidence>
<proteinExistence type="predicted"/>
<dbReference type="AlphaFoldDB" id="A0A1C6FY38"/>
<evidence type="ECO:0000256" key="2">
    <source>
        <dbReference type="ARBA" id="ARBA00022741"/>
    </source>
</evidence>
<dbReference type="InterPro" id="IPR003593">
    <property type="entry name" value="AAA+_ATPase"/>
</dbReference>
<keyword evidence="5" id="KW-0378">Hydrolase</keyword>
<evidence type="ECO:0000259" key="4">
    <source>
        <dbReference type="PROSITE" id="PS50893"/>
    </source>
</evidence>
<dbReference type="SUPFAM" id="SSF52540">
    <property type="entry name" value="P-loop containing nucleoside triphosphate hydrolases"/>
    <property type="match status" value="1"/>
</dbReference>
<protein>
    <submittedName>
        <fullName evidence="5">Daunorubicin/doxorubicin resistance ATP-binding protein DrrA</fullName>
        <ecNumber evidence="5">3.6.3.-</ecNumber>
    </submittedName>
</protein>
<dbReference type="InterPro" id="IPR027417">
    <property type="entry name" value="P-loop_NTPase"/>
</dbReference>
<dbReference type="PANTHER" id="PTHR42939">
    <property type="entry name" value="ABC TRANSPORTER ATP-BINDING PROTEIN ALBC-RELATED"/>
    <property type="match status" value="1"/>
</dbReference>
<dbReference type="EMBL" id="FMHG01000001">
    <property type="protein sequence ID" value="SCJ37880.1"/>
    <property type="molecule type" value="Genomic_DNA"/>
</dbReference>
<keyword evidence="1" id="KW-0813">Transport</keyword>
<keyword evidence="3 5" id="KW-0067">ATP-binding</keyword>
<evidence type="ECO:0000256" key="3">
    <source>
        <dbReference type="ARBA" id="ARBA00022840"/>
    </source>
</evidence>
<reference evidence="5" key="1">
    <citation type="submission" date="2015-09" db="EMBL/GenBank/DDBJ databases">
        <authorList>
            <consortium name="Pathogen Informatics"/>
        </authorList>
    </citation>
    <scope>NUCLEOTIDE SEQUENCE</scope>
    <source>
        <strain evidence="5">2789STDY5834896</strain>
    </source>
</reference>
<organism evidence="5">
    <name type="scientific">uncultured Anaerotruncus sp</name>
    <dbReference type="NCBI Taxonomy" id="905011"/>
    <lineage>
        <taxon>Bacteria</taxon>
        <taxon>Bacillati</taxon>
        <taxon>Bacillota</taxon>
        <taxon>Clostridia</taxon>
        <taxon>Eubacteriales</taxon>
        <taxon>Oscillospiraceae</taxon>
        <taxon>Anaerotruncus</taxon>
        <taxon>environmental samples</taxon>
    </lineage>
</organism>
<dbReference type="InterPro" id="IPR051782">
    <property type="entry name" value="ABC_Transporter_VariousFunc"/>
</dbReference>
<sequence length="289" mass="32294">MEYALEVQGLEKHYSGFSLQKVDLALPAGCVLGLVGKNGAGKSTLLNLILDVVKKDAGTVRLFGSEVCGPLQKQDIGVVFDESYFHDFLQPRQISHIMQNIYQNWDQDQFFHYLQQFALPLDKKVKAFSRGMKMKLSIAAALSHRARLLLLDEPTGGLDPVVRDEILDIFADFMLEEDHSILISSHITSDLERIADYIALIDDGRLLLCQEKDQLLERYMLLKGSPEQLAAMDSTQRSALIGLQQGTFGFEAVCDIQNGLPAGDVVCEPGRLEEVLLHFIRGSERGDRQ</sequence>
<accession>A0A1C6FY38</accession>
<dbReference type="PROSITE" id="PS50893">
    <property type="entry name" value="ABC_TRANSPORTER_2"/>
    <property type="match status" value="1"/>
</dbReference>
<dbReference type="SMART" id="SM00382">
    <property type="entry name" value="AAA"/>
    <property type="match status" value="1"/>
</dbReference>
<dbReference type="GO" id="GO:0016887">
    <property type="term" value="F:ATP hydrolysis activity"/>
    <property type="evidence" value="ECO:0007669"/>
    <property type="project" value="InterPro"/>
</dbReference>
<dbReference type="InterPro" id="IPR003439">
    <property type="entry name" value="ABC_transporter-like_ATP-bd"/>
</dbReference>
<feature type="domain" description="ABC transporter" evidence="4">
    <location>
        <begin position="5"/>
        <end position="228"/>
    </location>
</feature>
<dbReference type="Pfam" id="PF00005">
    <property type="entry name" value="ABC_tran"/>
    <property type="match status" value="1"/>
</dbReference>
<dbReference type="EC" id="3.6.3.-" evidence="5"/>
<keyword evidence="2" id="KW-0547">Nucleotide-binding</keyword>
<gene>
    <name evidence="5" type="primary">drrA_1</name>
    <name evidence="5" type="ORF">SAMEA3545359_00150</name>
</gene>
<dbReference type="GO" id="GO:0005524">
    <property type="term" value="F:ATP binding"/>
    <property type="evidence" value="ECO:0007669"/>
    <property type="project" value="UniProtKB-KW"/>
</dbReference>
<dbReference type="CDD" id="cd03230">
    <property type="entry name" value="ABC_DR_subfamily_A"/>
    <property type="match status" value="1"/>
</dbReference>
<name>A0A1C6FY38_9FIRM</name>